<comment type="caution">
    <text evidence="2">The sequence shown here is derived from an EMBL/GenBank/DDBJ whole genome shotgun (WGS) entry which is preliminary data.</text>
</comment>
<organism evidence="2 3">
    <name type="scientific">Ferirhizobium litorale</name>
    <dbReference type="NCBI Taxonomy" id="2927786"/>
    <lineage>
        <taxon>Bacteria</taxon>
        <taxon>Pseudomonadati</taxon>
        <taxon>Pseudomonadota</taxon>
        <taxon>Alphaproteobacteria</taxon>
        <taxon>Hyphomicrobiales</taxon>
        <taxon>Rhizobiaceae</taxon>
        <taxon>Ferirhizobium</taxon>
    </lineage>
</organism>
<feature type="region of interest" description="Disordered" evidence="1">
    <location>
        <begin position="34"/>
        <end position="57"/>
    </location>
</feature>
<accession>A0AAE3QIF6</accession>
<dbReference type="EMBL" id="JALDYZ010000015">
    <property type="protein sequence ID" value="MDI7924540.1"/>
    <property type="molecule type" value="Genomic_DNA"/>
</dbReference>
<evidence type="ECO:0000313" key="2">
    <source>
        <dbReference type="EMBL" id="MDI7924540.1"/>
    </source>
</evidence>
<keyword evidence="3" id="KW-1185">Reference proteome</keyword>
<evidence type="ECO:0000256" key="1">
    <source>
        <dbReference type="SAM" id="MobiDB-lite"/>
    </source>
</evidence>
<dbReference type="RefSeq" id="WP_311794618.1">
    <property type="nucleotide sequence ID" value="NZ_JALDYZ010000015.1"/>
</dbReference>
<dbReference type="AlphaFoldDB" id="A0AAE3QIF6"/>
<protein>
    <submittedName>
        <fullName evidence="2">Uncharacterized protein</fullName>
    </submittedName>
</protein>
<evidence type="ECO:0000313" key="3">
    <source>
        <dbReference type="Proteomes" id="UP001161580"/>
    </source>
</evidence>
<dbReference type="Proteomes" id="UP001161580">
    <property type="component" value="Unassembled WGS sequence"/>
</dbReference>
<sequence>MVATLGRGAIQHRERALDVAHAFGRGVTAVGNAGQARVNADTGRTMTPSANRPGGGF</sequence>
<gene>
    <name evidence="2" type="ORF">MRS75_20965</name>
</gene>
<proteinExistence type="predicted"/>
<reference evidence="2" key="1">
    <citation type="submission" date="2022-03" db="EMBL/GenBank/DDBJ databases">
        <title>Fererhizobium litorale gen. nov., sp. nov., isolated from sandy sediments of the Sea of Japan seashore.</title>
        <authorList>
            <person name="Romanenko L."/>
            <person name="Kurilenko V."/>
            <person name="Otstavnykh N."/>
            <person name="Svetashev V."/>
            <person name="Tekutyeva L."/>
            <person name="Isaeva M."/>
            <person name="Mikhailov V."/>
        </authorList>
    </citation>
    <scope>NUCLEOTIDE SEQUENCE</scope>
    <source>
        <strain evidence="2">KMM 9576</strain>
    </source>
</reference>
<name>A0AAE3QIF6_9HYPH</name>